<protein>
    <submittedName>
        <fullName evidence="2">Cellulosome anchor protein</fullName>
    </submittedName>
</protein>
<accession>A0A8J6I0N1</accession>
<dbReference type="RefSeq" id="WP_181339269.1">
    <property type="nucleotide sequence ID" value="NZ_JAAKDE010000008.1"/>
</dbReference>
<reference evidence="2" key="1">
    <citation type="submission" date="2020-06" db="EMBL/GenBank/DDBJ databases">
        <title>Novel chitinolytic bacterium.</title>
        <authorList>
            <person name="Ungkulpasvich U."/>
            <person name="Kosugi A."/>
            <person name="Uke A."/>
        </authorList>
    </citation>
    <scope>NUCLEOTIDE SEQUENCE</scope>
    <source>
        <strain evidence="2">UUS1-1</strain>
    </source>
</reference>
<evidence type="ECO:0000313" key="3">
    <source>
        <dbReference type="Proteomes" id="UP000657177"/>
    </source>
</evidence>
<evidence type="ECO:0000313" key="2">
    <source>
        <dbReference type="EMBL" id="MBA2132818.1"/>
    </source>
</evidence>
<dbReference type="Gene3D" id="2.60.40.680">
    <property type="match status" value="1"/>
</dbReference>
<keyword evidence="3" id="KW-1185">Reference proteome</keyword>
<gene>
    <name evidence="2" type="ORF">G5B42_04570</name>
</gene>
<feature type="signal peptide" evidence="1">
    <location>
        <begin position="1"/>
        <end position="28"/>
    </location>
</feature>
<name>A0A8J6I0N1_9FIRM</name>
<evidence type="ECO:0000256" key="1">
    <source>
        <dbReference type="SAM" id="SignalP"/>
    </source>
</evidence>
<dbReference type="InterPro" id="IPR008965">
    <property type="entry name" value="CBM2/CBM3_carb-bd_dom_sf"/>
</dbReference>
<proteinExistence type="predicted"/>
<dbReference type="AlphaFoldDB" id="A0A8J6I0N1"/>
<dbReference type="GO" id="GO:0030246">
    <property type="term" value="F:carbohydrate binding"/>
    <property type="evidence" value="ECO:0007669"/>
    <property type="project" value="InterPro"/>
</dbReference>
<comment type="caution">
    <text evidence="2">The sequence shown here is derived from an EMBL/GenBank/DDBJ whole genome shotgun (WGS) entry which is preliminary data.</text>
</comment>
<dbReference type="Proteomes" id="UP000657177">
    <property type="component" value="Unassembled WGS sequence"/>
</dbReference>
<feature type="chain" id="PRO_5035256868" evidence="1">
    <location>
        <begin position="29"/>
        <end position="709"/>
    </location>
</feature>
<dbReference type="CDD" id="cd08547">
    <property type="entry name" value="Type_II_cohesin"/>
    <property type="match status" value="1"/>
</dbReference>
<dbReference type="SUPFAM" id="SSF49384">
    <property type="entry name" value="Carbohydrate-binding domain"/>
    <property type="match status" value="1"/>
</dbReference>
<dbReference type="EMBL" id="JAAKDE010000008">
    <property type="protein sequence ID" value="MBA2132818.1"/>
    <property type="molecule type" value="Genomic_DNA"/>
</dbReference>
<keyword evidence="1" id="KW-0732">Signal</keyword>
<sequence>MKGKSKKKWLFNLIIGLCLLGVSLTLHAQGPAVYSAGSEGSAQGGSGAKPAVPESLYRDPERLILENEFIAVAVNNSTDATGRFGVKVTGGDPLRRGDEEKPLIFGYEMPWTSFTTIRLDGKNYIFGGKTRRRSGGTGEYGTVVSGPSWDSATNSITMTCRYGMVEVIQEISIVESTTTGYPDTTKIKYSIINRDQVSHEVGLRVVIDTMLGENDGAPFRIGETAVQTDAVFDKERLPEFWQAFDTLKDPKVIAQGTLKGREATPPDLLYFTNWGSVADYHWEPPLVPDRDFTRAGEFELDSAAVYLWQPVTIPAAGSKTYVLYYGLGGVTVVPGQLQLGVSSPAEVVYAADAEPFSVVAYIQNTGAAPAMSVRARLNLPSALRIAEGKPADIYIGKLEPGEVTQLHWKVRPTGSVFGTLAPFSVVASAINVPENKVERNIRVLKPAELTLKVSPPPGLKVVDEKLTPVPYPVTAVIKNTGESEAYGVIGSLQLGEGMQPAPKEILRRYIGNLKPGEEYKLTWYLSPEGIGKRSYLGIQFESNSTKPVMYIAGVQLPVLTPKLRLVPITPAKAGEILQVEVRVENLPMLTGVEFDLTYNPELMEIIRVSRGLFFIEDQAMAPWQPGTIDSATGVVAQIGGQRKTAALTSSTLATIHIQLSKEPGEAILAPSAVTLQSTVAKIPFYQVEGLKITINQQGGVRIDTITVDQ</sequence>
<organism evidence="2 3">
    <name type="scientific">Capillibacterium thermochitinicola</name>
    <dbReference type="NCBI Taxonomy" id="2699427"/>
    <lineage>
        <taxon>Bacteria</taxon>
        <taxon>Bacillati</taxon>
        <taxon>Bacillota</taxon>
        <taxon>Capillibacterium</taxon>
    </lineage>
</organism>